<protein>
    <submittedName>
        <fullName evidence="2">VOC family protein</fullName>
    </submittedName>
</protein>
<sequence length="137" mass="15799">MKKIVPHLRIKNCKDEIAFYQKVFGGEIRNTQMSDGIEMFQGHEGKYIHAELHINEDCILYMADVFDEEIIQGSDVLLGLDLESEEEITNIYEALAKDGEVKMKLQDTFWGAKHAMVTDRNGISWELNYTKKIQNDA</sequence>
<name>A0A941DWG5_9BACI</name>
<keyword evidence="3" id="KW-1185">Reference proteome</keyword>
<organism evidence="2 3">
    <name type="scientific">Virgibacillus salarius</name>
    <dbReference type="NCBI Taxonomy" id="447199"/>
    <lineage>
        <taxon>Bacteria</taxon>
        <taxon>Bacillati</taxon>
        <taxon>Bacillota</taxon>
        <taxon>Bacilli</taxon>
        <taxon>Bacillales</taxon>
        <taxon>Bacillaceae</taxon>
        <taxon>Virgibacillus</taxon>
    </lineage>
</organism>
<accession>A0A941DWG5</accession>
<dbReference type="SUPFAM" id="SSF54593">
    <property type="entry name" value="Glyoxalase/Bleomycin resistance protein/Dihydroxybiphenyl dioxygenase"/>
    <property type="match status" value="1"/>
</dbReference>
<dbReference type="InterPro" id="IPR029068">
    <property type="entry name" value="Glyas_Bleomycin-R_OHBP_Dase"/>
</dbReference>
<dbReference type="RefSeq" id="WP_026682135.1">
    <property type="nucleotide sequence ID" value="NZ_BAAACY010000143.1"/>
</dbReference>
<dbReference type="CDD" id="cd06588">
    <property type="entry name" value="PhnB_like"/>
    <property type="match status" value="1"/>
</dbReference>
<dbReference type="Proteomes" id="UP000675284">
    <property type="component" value="Unassembled WGS sequence"/>
</dbReference>
<proteinExistence type="predicted"/>
<gene>
    <name evidence="2" type="ORF">KCX74_01700</name>
</gene>
<evidence type="ECO:0000259" key="1">
    <source>
        <dbReference type="Pfam" id="PF00903"/>
    </source>
</evidence>
<evidence type="ECO:0000313" key="2">
    <source>
        <dbReference type="EMBL" id="MBR7794753.1"/>
    </source>
</evidence>
<dbReference type="InterPro" id="IPR004360">
    <property type="entry name" value="Glyas_Fos-R_dOase_dom"/>
</dbReference>
<dbReference type="PANTHER" id="PTHR33990:SF1">
    <property type="entry name" value="PROTEIN YJDN"/>
    <property type="match status" value="1"/>
</dbReference>
<dbReference type="InterPro" id="IPR028973">
    <property type="entry name" value="PhnB-like"/>
</dbReference>
<dbReference type="EMBL" id="JAGSOT010000003">
    <property type="protein sequence ID" value="MBR7794753.1"/>
    <property type="molecule type" value="Genomic_DNA"/>
</dbReference>
<evidence type="ECO:0000313" key="3">
    <source>
        <dbReference type="Proteomes" id="UP000675284"/>
    </source>
</evidence>
<reference evidence="2" key="1">
    <citation type="submission" date="2021-04" db="EMBL/GenBank/DDBJ databases">
        <title>Isolation and polyphasic classification of algal microorganism.</title>
        <authorList>
            <person name="Wang S."/>
        </authorList>
    </citation>
    <scope>NUCLEOTIDE SEQUENCE</scope>
    <source>
        <strain evidence="2">720a</strain>
    </source>
</reference>
<dbReference type="AlphaFoldDB" id="A0A941DWG5"/>
<feature type="domain" description="Glyoxalase/fosfomycin resistance/dioxygenase" evidence="1">
    <location>
        <begin position="8"/>
        <end position="127"/>
    </location>
</feature>
<dbReference type="PANTHER" id="PTHR33990">
    <property type="entry name" value="PROTEIN YJDN-RELATED"/>
    <property type="match status" value="1"/>
</dbReference>
<comment type="caution">
    <text evidence="2">The sequence shown here is derived from an EMBL/GenBank/DDBJ whole genome shotgun (WGS) entry which is preliminary data.</text>
</comment>
<dbReference type="Pfam" id="PF00903">
    <property type="entry name" value="Glyoxalase"/>
    <property type="match status" value="1"/>
</dbReference>
<dbReference type="Gene3D" id="3.10.180.10">
    <property type="entry name" value="2,3-Dihydroxybiphenyl 1,2-Dioxygenase, domain 1"/>
    <property type="match status" value="1"/>
</dbReference>